<organism evidence="2 3">
    <name type="scientific">Clostridium sulfidigenes</name>
    <dbReference type="NCBI Taxonomy" id="318464"/>
    <lineage>
        <taxon>Bacteria</taxon>
        <taxon>Bacillati</taxon>
        <taxon>Bacillota</taxon>
        <taxon>Clostridia</taxon>
        <taxon>Eubacteriales</taxon>
        <taxon>Clostridiaceae</taxon>
        <taxon>Clostridium</taxon>
    </lineage>
</organism>
<feature type="domain" description="YprB ribonuclease H-like" evidence="1">
    <location>
        <begin position="36"/>
        <end position="214"/>
    </location>
</feature>
<accession>A0A927W9D5</accession>
<dbReference type="AlphaFoldDB" id="A0A927W9D5"/>
<reference evidence="2" key="1">
    <citation type="submission" date="2019-04" db="EMBL/GenBank/DDBJ databases">
        <title>Evolution of Biomass-Degrading Anaerobic Consortia Revealed by Metagenomics.</title>
        <authorList>
            <person name="Peng X."/>
        </authorList>
    </citation>
    <scope>NUCLEOTIDE SEQUENCE</scope>
    <source>
        <strain evidence="2">SIG254</strain>
    </source>
</reference>
<evidence type="ECO:0000313" key="2">
    <source>
        <dbReference type="EMBL" id="MBE6061341.1"/>
    </source>
</evidence>
<dbReference type="InterPro" id="IPR012337">
    <property type="entry name" value="RNaseH-like_sf"/>
</dbReference>
<dbReference type="RefSeq" id="WP_084178148.1">
    <property type="nucleotide sequence ID" value="NZ_JBQHQR010000004.1"/>
</dbReference>
<dbReference type="Pfam" id="PF13482">
    <property type="entry name" value="RNase_H_2"/>
    <property type="match status" value="1"/>
</dbReference>
<comment type="caution">
    <text evidence="2">The sequence shown here is derived from an EMBL/GenBank/DDBJ whole genome shotgun (WGS) entry which is preliminary data.</text>
</comment>
<proteinExistence type="predicted"/>
<evidence type="ECO:0000259" key="1">
    <source>
        <dbReference type="Pfam" id="PF13482"/>
    </source>
</evidence>
<dbReference type="Proteomes" id="UP000768462">
    <property type="component" value="Unassembled WGS sequence"/>
</dbReference>
<name>A0A927W9D5_9CLOT</name>
<dbReference type="EMBL" id="SVCM01000163">
    <property type="protein sequence ID" value="MBE6061341.1"/>
    <property type="molecule type" value="Genomic_DNA"/>
</dbReference>
<dbReference type="InterPro" id="IPR038720">
    <property type="entry name" value="YprB_RNase_H-like_dom"/>
</dbReference>
<gene>
    <name evidence="2" type="ORF">E7215_14390</name>
</gene>
<dbReference type="SUPFAM" id="SSF53098">
    <property type="entry name" value="Ribonuclease H-like"/>
    <property type="match status" value="1"/>
</dbReference>
<evidence type="ECO:0000313" key="3">
    <source>
        <dbReference type="Proteomes" id="UP000768462"/>
    </source>
</evidence>
<sequence>MSGKVIVKESTIDIEKDKFKQSLNISGDNELYKKSVFFDLEHYVYKKPICIGVFGAGYYDEENNKLVITQYMIENKHELEKILALAKEYFENMRNTLKKEYVVTFSGNNDYLVIDYLFKKYKLNYTVEEYFKSIDLQKKYEQVKQKSIGLKALESECGIVRESEVISGSTLAKTFGKIMKDDMYFSRMPMEKKEKILLYNMQDVVSLFHIYTQWNKYIRPE</sequence>
<protein>
    <recommendedName>
        <fullName evidence="1">YprB ribonuclease H-like domain-containing protein</fullName>
    </recommendedName>
</protein>